<dbReference type="PANTHER" id="PTHR46797:SF25">
    <property type="entry name" value="TRANSCRIPTIONAL REGULATOR"/>
    <property type="match status" value="1"/>
</dbReference>
<gene>
    <name evidence="3" type="primary">puuR</name>
    <name evidence="3" type="ORF">OXPF_33590</name>
</gene>
<dbReference type="Pfam" id="PF07883">
    <property type="entry name" value="Cupin_2"/>
    <property type="match status" value="1"/>
</dbReference>
<dbReference type="Pfam" id="PF01381">
    <property type="entry name" value="HTH_3"/>
    <property type="match status" value="1"/>
</dbReference>
<keyword evidence="4" id="KW-1185">Reference proteome</keyword>
<accession>A0A0P8YTU2</accession>
<evidence type="ECO:0000313" key="4">
    <source>
        <dbReference type="Proteomes" id="UP000050326"/>
    </source>
</evidence>
<evidence type="ECO:0000256" key="1">
    <source>
        <dbReference type="ARBA" id="ARBA00023125"/>
    </source>
</evidence>
<dbReference type="InterPro" id="IPR010982">
    <property type="entry name" value="Lambda_DNA-bd_dom_sf"/>
</dbReference>
<dbReference type="Gene3D" id="1.10.260.40">
    <property type="entry name" value="lambda repressor-like DNA-binding domains"/>
    <property type="match status" value="1"/>
</dbReference>
<dbReference type="InterPro" id="IPR014710">
    <property type="entry name" value="RmlC-like_jellyroll"/>
</dbReference>
<dbReference type="CDD" id="cd00093">
    <property type="entry name" value="HTH_XRE"/>
    <property type="match status" value="1"/>
</dbReference>
<dbReference type="Proteomes" id="UP000050326">
    <property type="component" value="Unassembled WGS sequence"/>
</dbReference>
<proteinExistence type="predicted"/>
<dbReference type="InterPro" id="IPR001387">
    <property type="entry name" value="Cro/C1-type_HTH"/>
</dbReference>
<keyword evidence="1" id="KW-0238">DNA-binding</keyword>
<dbReference type="Gene3D" id="2.60.120.10">
    <property type="entry name" value="Jelly Rolls"/>
    <property type="match status" value="1"/>
</dbReference>
<reference evidence="3 4" key="1">
    <citation type="submission" date="2015-09" db="EMBL/GenBank/DDBJ databases">
        <title>Genome sequence of Oxobacter pfennigii DSM 3222.</title>
        <authorList>
            <person name="Poehlein A."/>
            <person name="Bengelsdorf F.R."/>
            <person name="Schiel-Bengelsdorf B."/>
            <person name="Duerre P."/>
            <person name="Daniel R."/>
        </authorList>
    </citation>
    <scope>NUCLEOTIDE SEQUENCE [LARGE SCALE GENOMIC DNA]</scope>
    <source>
        <strain evidence="3 4">DSM 3222</strain>
    </source>
</reference>
<comment type="caution">
    <text evidence="3">The sequence shown here is derived from an EMBL/GenBank/DDBJ whole genome shotgun (WGS) entry which is preliminary data.</text>
</comment>
<name>A0A0P8YTU2_9CLOT</name>
<dbReference type="GO" id="GO:0005829">
    <property type="term" value="C:cytosol"/>
    <property type="evidence" value="ECO:0007669"/>
    <property type="project" value="TreeGrafter"/>
</dbReference>
<dbReference type="RefSeq" id="WP_054876352.1">
    <property type="nucleotide sequence ID" value="NZ_LKET01000043.1"/>
</dbReference>
<sequence>MQKEIGQKINELRTAKGLTLKDLSEKTNLSVSFISQAERGQTSVAIMSLKKIAEALNADLALFFDPPKSKRPLITRSYEQEVFRIEESKFIHSSLSSDIHDKKFEPMVVTILPNLHEEEVIPYSHDSEEFIYVLEGVLTLFLEDNTYELYPGDSAHYSSSTPHNWANFTNRLVKIISVTSPSFFNGK</sequence>
<dbReference type="EMBL" id="LKET01000043">
    <property type="protein sequence ID" value="KPU43109.1"/>
    <property type="molecule type" value="Genomic_DNA"/>
</dbReference>
<dbReference type="SUPFAM" id="SSF51182">
    <property type="entry name" value="RmlC-like cupins"/>
    <property type="match status" value="1"/>
</dbReference>
<protein>
    <submittedName>
        <fullName evidence="3">HTH-type transcriptional regulator PuuR</fullName>
    </submittedName>
</protein>
<dbReference type="AlphaFoldDB" id="A0A0P8YTU2"/>
<feature type="domain" description="HTH cro/C1-type" evidence="2">
    <location>
        <begin position="9"/>
        <end position="63"/>
    </location>
</feature>
<evidence type="ECO:0000259" key="2">
    <source>
        <dbReference type="PROSITE" id="PS50943"/>
    </source>
</evidence>
<dbReference type="InterPro" id="IPR011051">
    <property type="entry name" value="RmlC_Cupin_sf"/>
</dbReference>
<dbReference type="GO" id="GO:0003700">
    <property type="term" value="F:DNA-binding transcription factor activity"/>
    <property type="evidence" value="ECO:0007669"/>
    <property type="project" value="TreeGrafter"/>
</dbReference>
<dbReference type="CDD" id="cd02209">
    <property type="entry name" value="cupin_XRE_C"/>
    <property type="match status" value="1"/>
</dbReference>
<evidence type="ECO:0000313" key="3">
    <source>
        <dbReference type="EMBL" id="KPU43109.1"/>
    </source>
</evidence>
<dbReference type="InterPro" id="IPR050807">
    <property type="entry name" value="TransReg_Diox_bact_type"/>
</dbReference>
<dbReference type="InterPro" id="IPR013096">
    <property type="entry name" value="Cupin_2"/>
</dbReference>
<dbReference type="SUPFAM" id="SSF47413">
    <property type="entry name" value="lambda repressor-like DNA-binding domains"/>
    <property type="match status" value="1"/>
</dbReference>
<dbReference type="OrthoDB" id="9814553at2"/>
<dbReference type="STRING" id="36849.OXPF_33590"/>
<organism evidence="3 4">
    <name type="scientific">Oxobacter pfennigii</name>
    <dbReference type="NCBI Taxonomy" id="36849"/>
    <lineage>
        <taxon>Bacteria</taxon>
        <taxon>Bacillati</taxon>
        <taxon>Bacillota</taxon>
        <taxon>Clostridia</taxon>
        <taxon>Eubacteriales</taxon>
        <taxon>Clostridiaceae</taxon>
        <taxon>Oxobacter</taxon>
    </lineage>
</organism>
<dbReference type="PROSITE" id="PS50943">
    <property type="entry name" value="HTH_CROC1"/>
    <property type="match status" value="1"/>
</dbReference>
<dbReference type="GO" id="GO:0003677">
    <property type="term" value="F:DNA binding"/>
    <property type="evidence" value="ECO:0007669"/>
    <property type="project" value="UniProtKB-KW"/>
</dbReference>
<dbReference type="PANTHER" id="PTHR46797">
    <property type="entry name" value="HTH-TYPE TRANSCRIPTIONAL REGULATOR"/>
    <property type="match status" value="1"/>
</dbReference>
<dbReference type="SMART" id="SM00530">
    <property type="entry name" value="HTH_XRE"/>
    <property type="match status" value="1"/>
</dbReference>